<reference evidence="3" key="1">
    <citation type="submission" date="2017-09" db="EMBL/GenBank/DDBJ databases">
        <title>Depth-based differentiation of microbial function through sediment-hosted aquifers and enrichment of novel symbionts in the deep terrestrial subsurface.</title>
        <authorList>
            <person name="Probst A.J."/>
            <person name="Ladd B."/>
            <person name="Jarett J.K."/>
            <person name="Geller-Mcgrath D.E."/>
            <person name="Sieber C.M.K."/>
            <person name="Emerson J.B."/>
            <person name="Anantharaman K."/>
            <person name="Thomas B.C."/>
            <person name="Malmstrom R."/>
            <person name="Stieglmeier M."/>
            <person name="Klingl A."/>
            <person name="Woyke T."/>
            <person name="Ryan C.M."/>
            <person name="Banfield J.F."/>
        </authorList>
    </citation>
    <scope>NUCLEOTIDE SEQUENCE [LARGE SCALE GENOMIC DNA]</scope>
</reference>
<organism evidence="2 3">
    <name type="scientific">bacterium (Candidatus Ratteibacteria) CG_4_10_14_3_um_filter_41_18</name>
    <dbReference type="NCBI Taxonomy" id="2014287"/>
    <lineage>
        <taxon>Bacteria</taxon>
        <taxon>Candidatus Ratteibacteria</taxon>
    </lineage>
</organism>
<sequence length="263" mass="30325">MLRNYKKISLLVIAIILICCNSVFAETEHFEKGDLLFRGKIAGVGYHTGIYHLWNWNMDPDERESHYIIEAPGAGKTVWFQTYDYFFNTAEFKRGGSLYPTAAQRQQIIESAHSRIGYDYNFTKGYKDRMLYDEDIDQYRIYRTYRCDGLAEHIYEITLGGDGIVNDTDWKTLSPYKQMGWMPLPRPIPPTISSIVITPSTKDDQGKYHIKKTVTIKCPKVSDGSRGSGIRRVEFWLDGRKIGTDDHPVLVKGTYKITYDTTT</sequence>
<dbReference type="SUPFAM" id="SSF54001">
    <property type="entry name" value="Cysteine proteinases"/>
    <property type="match status" value="1"/>
</dbReference>
<accession>A0A2M7M3H0</accession>
<evidence type="ECO:0000313" key="3">
    <source>
        <dbReference type="Proteomes" id="UP000229703"/>
    </source>
</evidence>
<evidence type="ECO:0000256" key="1">
    <source>
        <dbReference type="SAM" id="SignalP"/>
    </source>
</evidence>
<evidence type="ECO:0000313" key="2">
    <source>
        <dbReference type="EMBL" id="PIX77225.1"/>
    </source>
</evidence>
<gene>
    <name evidence="2" type="ORF">COZ37_03780</name>
</gene>
<dbReference type="InterPro" id="IPR038765">
    <property type="entry name" value="Papain-like_cys_pep_sf"/>
</dbReference>
<comment type="caution">
    <text evidence="2">The sequence shown here is derived from an EMBL/GenBank/DDBJ whole genome shotgun (WGS) entry which is preliminary data.</text>
</comment>
<protein>
    <recommendedName>
        <fullName evidence="4">Ig-like domain-containing protein</fullName>
    </recommendedName>
</protein>
<dbReference type="EMBL" id="PFJK01000175">
    <property type="protein sequence ID" value="PIX77225.1"/>
    <property type="molecule type" value="Genomic_DNA"/>
</dbReference>
<feature type="chain" id="PRO_5014623997" description="Ig-like domain-containing protein" evidence="1">
    <location>
        <begin position="26"/>
        <end position="263"/>
    </location>
</feature>
<feature type="signal peptide" evidence="1">
    <location>
        <begin position="1"/>
        <end position="25"/>
    </location>
</feature>
<dbReference type="Proteomes" id="UP000229703">
    <property type="component" value="Unassembled WGS sequence"/>
</dbReference>
<keyword evidence="1" id="KW-0732">Signal</keyword>
<proteinExistence type="predicted"/>
<name>A0A2M7M3H0_9BACT</name>
<feature type="non-terminal residue" evidence="2">
    <location>
        <position position="263"/>
    </location>
</feature>
<dbReference type="AlphaFoldDB" id="A0A2M7M3H0"/>
<evidence type="ECO:0008006" key="4">
    <source>
        <dbReference type="Google" id="ProtNLM"/>
    </source>
</evidence>